<feature type="site" description="Raises pKa of active site His" evidence="6">
    <location>
        <position position="155"/>
    </location>
</feature>
<dbReference type="InterPro" id="IPR002376">
    <property type="entry name" value="Formyl_transf_N"/>
</dbReference>
<comment type="catalytic activity">
    <reaction evidence="5 6">
        <text>N(1)-(5-phospho-beta-D-ribosyl)glycinamide + (6R)-10-formyltetrahydrofolate = N(2)-formyl-N(1)-(5-phospho-beta-D-ribosyl)glycinamide + (6S)-5,6,7,8-tetrahydrofolate + H(+)</text>
        <dbReference type="Rhea" id="RHEA:15053"/>
        <dbReference type="ChEBI" id="CHEBI:15378"/>
        <dbReference type="ChEBI" id="CHEBI:57453"/>
        <dbReference type="ChEBI" id="CHEBI:143788"/>
        <dbReference type="ChEBI" id="CHEBI:147286"/>
        <dbReference type="ChEBI" id="CHEBI:195366"/>
        <dbReference type="EC" id="2.1.2.2"/>
    </reaction>
</comment>
<dbReference type="HAMAP" id="MF_01930">
    <property type="entry name" value="PurN"/>
    <property type="match status" value="1"/>
</dbReference>
<dbReference type="InterPro" id="IPR004607">
    <property type="entry name" value="GART"/>
</dbReference>
<evidence type="ECO:0000256" key="3">
    <source>
        <dbReference type="ARBA" id="ARBA00022755"/>
    </source>
</evidence>
<dbReference type="Pfam" id="PF00551">
    <property type="entry name" value="Formyl_trans_N"/>
    <property type="match status" value="1"/>
</dbReference>
<dbReference type="InterPro" id="IPR036477">
    <property type="entry name" value="Formyl_transf_N_sf"/>
</dbReference>
<dbReference type="GO" id="GO:0004644">
    <property type="term" value="F:phosphoribosylglycinamide formyltransferase activity"/>
    <property type="evidence" value="ECO:0007669"/>
    <property type="project" value="UniProtKB-EC"/>
</dbReference>
<comment type="similarity">
    <text evidence="4 6">Belongs to the GART family.</text>
</comment>
<evidence type="ECO:0000313" key="8">
    <source>
        <dbReference type="EMBL" id="MFK7160873.1"/>
    </source>
</evidence>
<feature type="binding site" evidence="6">
    <location>
        <begin position="21"/>
        <end position="23"/>
    </location>
    <ligand>
        <name>N(1)-(5-phospho-beta-D-ribosyl)glycinamide</name>
        <dbReference type="ChEBI" id="CHEBI:143788"/>
    </ligand>
</feature>
<dbReference type="CDD" id="cd08645">
    <property type="entry name" value="FMT_core_GART"/>
    <property type="match status" value="1"/>
</dbReference>
<sequence length="228" mass="25442">MMFSSEPAAARRVVVLISGSGSNLQALIDAQQTEEGLGGEICAVISDQPDAYGLERAKQAGISTLCISPKNFSSREDYDQQLIREIDQFQPDLILLAGFMRILSSAFVLRYFGRLLNIHPSLLPKYKGLHTHRRALEAGDNEHGVSIHFVTEELDGGPLIVQAKVPIDLEDDESSLARKVQVQEHLLYPLVTRWFLQGRLQLKGNQPEFDGHPLPQQGLLYQEETHSN</sequence>
<feature type="binding site" evidence="6">
    <location>
        <position position="117"/>
    </location>
    <ligand>
        <name>(6R)-10-formyltetrahydrofolate</name>
        <dbReference type="ChEBI" id="CHEBI:195366"/>
    </ligand>
</feature>
<keyword evidence="2 6" id="KW-0808">Transferase</keyword>
<gene>
    <name evidence="6 8" type="primary">purN</name>
    <name evidence="8" type="ORF">V6U78_07480</name>
</gene>
<evidence type="ECO:0000259" key="7">
    <source>
        <dbReference type="Pfam" id="PF00551"/>
    </source>
</evidence>
<dbReference type="InterPro" id="IPR001555">
    <property type="entry name" value="GART_AS"/>
</dbReference>
<dbReference type="EC" id="2.1.2.2" evidence="6"/>
<dbReference type="PANTHER" id="PTHR43369">
    <property type="entry name" value="PHOSPHORIBOSYLGLYCINAMIDE FORMYLTRANSFERASE"/>
    <property type="match status" value="1"/>
</dbReference>
<evidence type="ECO:0000256" key="4">
    <source>
        <dbReference type="ARBA" id="ARBA00038440"/>
    </source>
</evidence>
<dbReference type="PROSITE" id="PS00373">
    <property type="entry name" value="GART"/>
    <property type="match status" value="1"/>
</dbReference>
<dbReference type="RefSeq" id="WP_405339013.1">
    <property type="nucleotide sequence ID" value="NZ_JBANFI010000004.1"/>
</dbReference>
<proteinExistence type="inferred from homology"/>
<evidence type="ECO:0000256" key="6">
    <source>
        <dbReference type="HAMAP-Rule" id="MF_01930"/>
    </source>
</evidence>
<accession>A0ABW8PX36</accession>
<evidence type="ECO:0000256" key="1">
    <source>
        <dbReference type="ARBA" id="ARBA00005054"/>
    </source>
</evidence>
<feature type="active site" description="Proton donor" evidence="6">
    <location>
        <position position="119"/>
    </location>
</feature>
<dbReference type="NCBIfam" id="TIGR00639">
    <property type="entry name" value="PurN"/>
    <property type="match status" value="1"/>
</dbReference>
<comment type="function">
    <text evidence="6">Catalyzes the transfer of a formyl group from 10-formyltetrahydrofolate to 5-phospho-ribosyl-glycinamide (GAR), producing 5-phospho-ribosyl-N-formylglycinamide (FGAR) and tetrahydrofolate.</text>
</comment>
<keyword evidence="3 6" id="KW-0658">Purine biosynthesis</keyword>
<name>A0ABW8PX36_9GAMM</name>
<dbReference type="PANTHER" id="PTHR43369:SF2">
    <property type="entry name" value="PHOSPHORIBOSYLGLYCINAMIDE FORMYLTRANSFERASE"/>
    <property type="match status" value="1"/>
</dbReference>
<protein>
    <recommendedName>
        <fullName evidence="6">Phosphoribosylglycinamide formyltransferase</fullName>
        <ecNumber evidence="6">2.1.2.2</ecNumber>
    </recommendedName>
    <alternativeName>
        <fullName evidence="6">5'-phosphoribosylglycinamide transformylase</fullName>
    </alternativeName>
    <alternativeName>
        <fullName evidence="6">GAR transformylase</fullName>
        <shortName evidence="6">GART</shortName>
    </alternativeName>
</protein>
<feature type="binding site" evidence="6">
    <location>
        <position position="75"/>
    </location>
    <ligand>
        <name>(6R)-10-formyltetrahydrofolate</name>
        <dbReference type="ChEBI" id="CHEBI:195366"/>
    </ligand>
</feature>
<comment type="caution">
    <text evidence="8">The sequence shown here is derived from an EMBL/GenBank/DDBJ whole genome shotgun (WGS) entry which is preliminary data.</text>
</comment>
<reference evidence="8 9" key="1">
    <citation type="submission" date="2024-02" db="EMBL/GenBank/DDBJ databases">
        <title>Marinospirillum sp. MEB 164 isolated from Lonar lake sediment.</title>
        <authorList>
            <person name="Joshi A."/>
            <person name="Thite S."/>
        </authorList>
    </citation>
    <scope>NUCLEOTIDE SEQUENCE [LARGE SCALE GENOMIC DNA]</scope>
    <source>
        <strain evidence="8 9">MEB164</strain>
    </source>
</reference>
<organism evidence="8 9">
    <name type="scientific">Marinospirillum alkalitolerans</name>
    <dbReference type="NCBI Taxonomy" id="3123374"/>
    <lineage>
        <taxon>Bacteria</taxon>
        <taxon>Pseudomonadati</taxon>
        <taxon>Pseudomonadota</taxon>
        <taxon>Gammaproteobacteria</taxon>
        <taxon>Oceanospirillales</taxon>
        <taxon>Oceanospirillaceae</taxon>
        <taxon>Marinospirillum</taxon>
    </lineage>
</organism>
<keyword evidence="9" id="KW-1185">Reference proteome</keyword>
<feature type="domain" description="Formyl transferase N-terminal" evidence="7">
    <location>
        <begin position="12"/>
        <end position="191"/>
    </location>
</feature>
<comment type="pathway">
    <text evidence="1 6">Purine metabolism; IMP biosynthesis via de novo pathway; N(2)-formyl-N(1)-(5-phospho-D-ribosyl)glycinamide from N(1)-(5-phospho-D-ribosyl)glycinamide (10-formyl THF route): step 1/1.</text>
</comment>
<evidence type="ECO:0000256" key="5">
    <source>
        <dbReference type="ARBA" id="ARBA00047664"/>
    </source>
</evidence>
<dbReference type="SUPFAM" id="SSF53328">
    <property type="entry name" value="Formyltransferase"/>
    <property type="match status" value="1"/>
</dbReference>
<evidence type="ECO:0000256" key="2">
    <source>
        <dbReference type="ARBA" id="ARBA00022679"/>
    </source>
</evidence>
<evidence type="ECO:0000313" key="9">
    <source>
        <dbReference type="Proteomes" id="UP001621714"/>
    </source>
</evidence>
<dbReference type="Proteomes" id="UP001621714">
    <property type="component" value="Unassembled WGS sequence"/>
</dbReference>
<dbReference type="EMBL" id="JBANFI010000004">
    <property type="protein sequence ID" value="MFK7160873.1"/>
    <property type="molecule type" value="Genomic_DNA"/>
</dbReference>
<dbReference type="Gene3D" id="3.40.50.170">
    <property type="entry name" value="Formyl transferase, N-terminal domain"/>
    <property type="match status" value="1"/>
</dbReference>
<feature type="binding site" evidence="6">
    <location>
        <begin position="100"/>
        <end position="103"/>
    </location>
    <ligand>
        <name>(6R)-10-formyltetrahydrofolate</name>
        <dbReference type="ChEBI" id="CHEBI:195366"/>
    </ligand>
</feature>